<dbReference type="RefSeq" id="WP_168069702.1">
    <property type="nucleotide sequence ID" value="NZ_JAATJC010000001.1"/>
</dbReference>
<proteinExistence type="predicted"/>
<gene>
    <name evidence="3" type="ORF">GGQ97_002268</name>
</gene>
<dbReference type="InterPro" id="IPR028098">
    <property type="entry name" value="Glyco_trans_4-like_N"/>
</dbReference>
<dbReference type="Gene3D" id="3.40.50.2000">
    <property type="entry name" value="Glycogen Phosphorylase B"/>
    <property type="match status" value="2"/>
</dbReference>
<dbReference type="PANTHER" id="PTHR12526">
    <property type="entry name" value="GLYCOSYLTRANSFERASE"/>
    <property type="match status" value="1"/>
</dbReference>
<dbReference type="InterPro" id="IPR001296">
    <property type="entry name" value="Glyco_trans_1"/>
</dbReference>
<dbReference type="PANTHER" id="PTHR12526:SF630">
    <property type="entry name" value="GLYCOSYLTRANSFERASE"/>
    <property type="match status" value="1"/>
</dbReference>
<evidence type="ECO:0000259" key="2">
    <source>
        <dbReference type="Pfam" id="PF13439"/>
    </source>
</evidence>
<protein>
    <submittedName>
        <fullName evidence="3">Glycosyltransferase involved in cell wall biosynthesis</fullName>
    </submittedName>
</protein>
<feature type="domain" description="Glycosyltransferase subfamily 4-like N-terminal" evidence="2">
    <location>
        <begin position="17"/>
        <end position="175"/>
    </location>
</feature>
<keyword evidence="4" id="KW-1185">Reference proteome</keyword>
<dbReference type="CDD" id="cd03811">
    <property type="entry name" value="GT4_GT28_WabH-like"/>
    <property type="match status" value="1"/>
</dbReference>
<sequence>MFEKRKIAFFLPDMAGGGAERVQLAIMRHLVAAGHQVDLILAFGGGVLLPLVPPEVRIIELRAGRLGSSLVGLVRYLKAKKPWSLHAIMWPCTVLAVAAKMVARSNAKLLLSDHTFLSDHYASPRTRRILRLSMKALYPRAEHRVAVSKGAAADVAKLAGLSDSEVEVIYNPVDLPEVVAENAAARQQWQGASPRIISVGAFKAEKNHDLLIRAFARVVQRFPDARLVILGEGALRAHLEALRDDLGLGDKVRLPGFQLDPWPYLAGADLFVLSSDYEGMSLVLVEALHAGLKVVSTDCEAGPAELLQGGNYGRLSPVGDGAALARAMIEELETASDPGRQRVRASEITGRRNLERYEQLLAG</sequence>
<dbReference type="GO" id="GO:0016757">
    <property type="term" value="F:glycosyltransferase activity"/>
    <property type="evidence" value="ECO:0007669"/>
    <property type="project" value="UniProtKB-ARBA"/>
</dbReference>
<dbReference type="AlphaFoldDB" id="A0A7X5Y9M3"/>
<evidence type="ECO:0000313" key="4">
    <source>
        <dbReference type="Proteomes" id="UP000558192"/>
    </source>
</evidence>
<name>A0A7X5Y9M3_9SPHN</name>
<organism evidence="3 4">
    <name type="scientific">Sphingomonas kaistensis</name>
    <dbReference type="NCBI Taxonomy" id="298708"/>
    <lineage>
        <taxon>Bacteria</taxon>
        <taxon>Pseudomonadati</taxon>
        <taxon>Pseudomonadota</taxon>
        <taxon>Alphaproteobacteria</taxon>
        <taxon>Sphingomonadales</taxon>
        <taxon>Sphingomonadaceae</taxon>
        <taxon>Sphingomonas</taxon>
    </lineage>
</organism>
<accession>A0A7X5Y9M3</accession>
<dbReference type="Pfam" id="PF13439">
    <property type="entry name" value="Glyco_transf_4"/>
    <property type="match status" value="1"/>
</dbReference>
<reference evidence="3 4" key="1">
    <citation type="submission" date="2020-03" db="EMBL/GenBank/DDBJ databases">
        <title>Genomic Encyclopedia of Type Strains, Phase IV (KMG-IV): sequencing the most valuable type-strain genomes for metagenomic binning, comparative biology and taxonomic classification.</title>
        <authorList>
            <person name="Goeker M."/>
        </authorList>
    </citation>
    <scope>NUCLEOTIDE SEQUENCE [LARGE SCALE GENOMIC DNA]</scope>
    <source>
        <strain evidence="3 4">DSM 16846</strain>
    </source>
</reference>
<feature type="domain" description="Glycosyl transferase family 1" evidence="1">
    <location>
        <begin position="185"/>
        <end position="335"/>
    </location>
</feature>
<evidence type="ECO:0000259" key="1">
    <source>
        <dbReference type="Pfam" id="PF00534"/>
    </source>
</evidence>
<evidence type="ECO:0000313" key="3">
    <source>
        <dbReference type="EMBL" id="NJC06475.1"/>
    </source>
</evidence>
<keyword evidence="3" id="KW-0808">Transferase</keyword>
<dbReference type="SUPFAM" id="SSF53756">
    <property type="entry name" value="UDP-Glycosyltransferase/glycogen phosphorylase"/>
    <property type="match status" value="1"/>
</dbReference>
<dbReference type="Pfam" id="PF00534">
    <property type="entry name" value="Glycos_transf_1"/>
    <property type="match status" value="1"/>
</dbReference>
<comment type="caution">
    <text evidence="3">The sequence shown here is derived from an EMBL/GenBank/DDBJ whole genome shotgun (WGS) entry which is preliminary data.</text>
</comment>
<dbReference type="EMBL" id="JAATJC010000001">
    <property type="protein sequence ID" value="NJC06475.1"/>
    <property type="molecule type" value="Genomic_DNA"/>
</dbReference>
<dbReference type="Proteomes" id="UP000558192">
    <property type="component" value="Unassembled WGS sequence"/>
</dbReference>